<dbReference type="InterPro" id="IPR035985">
    <property type="entry name" value="Ubiquitin-activating_enz"/>
</dbReference>
<dbReference type="FunFam" id="3.40.50.720:FF:000080">
    <property type="entry name" value="Thiazole biosynthesis adenylyltransferase ThiF"/>
    <property type="match status" value="1"/>
</dbReference>
<evidence type="ECO:0000256" key="1">
    <source>
        <dbReference type="ARBA" id="ARBA00009919"/>
    </source>
</evidence>
<dbReference type="EMBL" id="MAJU01000024">
    <property type="protein sequence ID" value="OCH18696.1"/>
    <property type="molecule type" value="Genomic_DNA"/>
</dbReference>
<evidence type="ECO:0000313" key="4">
    <source>
        <dbReference type="Proteomes" id="UP000093523"/>
    </source>
</evidence>
<accession>A0A1B9NVW5</accession>
<organism evidence="3 4">
    <name type="scientific">Aliivibrio logei</name>
    <name type="common">Vibrio logei</name>
    <dbReference type="NCBI Taxonomy" id="688"/>
    <lineage>
        <taxon>Bacteria</taxon>
        <taxon>Pseudomonadati</taxon>
        <taxon>Pseudomonadota</taxon>
        <taxon>Gammaproteobacteria</taxon>
        <taxon>Vibrionales</taxon>
        <taxon>Vibrionaceae</taxon>
        <taxon>Aliivibrio</taxon>
    </lineage>
</organism>
<feature type="domain" description="THIF-type NAD/FAD binding fold" evidence="2">
    <location>
        <begin position="17"/>
        <end position="257"/>
    </location>
</feature>
<keyword evidence="3" id="KW-0808">Transferase</keyword>
<dbReference type="GO" id="GO:0005829">
    <property type="term" value="C:cytosol"/>
    <property type="evidence" value="ECO:0007669"/>
    <property type="project" value="TreeGrafter"/>
</dbReference>
<dbReference type="AlphaFoldDB" id="A0A1B9NVW5"/>
<dbReference type="STRING" id="688.A6E04_02395"/>
<dbReference type="GO" id="GO:0016779">
    <property type="term" value="F:nucleotidyltransferase activity"/>
    <property type="evidence" value="ECO:0007669"/>
    <property type="project" value="UniProtKB-KW"/>
</dbReference>
<dbReference type="SUPFAM" id="SSF69572">
    <property type="entry name" value="Activating enzymes of the ubiquitin-like proteins"/>
    <property type="match status" value="1"/>
</dbReference>
<dbReference type="CDD" id="cd00757">
    <property type="entry name" value="ThiF_MoeB_HesA_family"/>
    <property type="match status" value="1"/>
</dbReference>
<dbReference type="GO" id="GO:0008146">
    <property type="term" value="F:sulfotransferase activity"/>
    <property type="evidence" value="ECO:0007669"/>
    <property type="project" value="TreeGrafter"/>
</dbReference>
<dbReference type="InterPro" id="IPR000594">
    <property type="entry name" value="ThiF_NAD_FAD-bd"/>
</dbReference>
<evidence type="ECO:0000313" key="3">
    <source>
        <dbReference type="EMBL" id="OCH18696.1"/>
    </source>
</evidence>
<comment type="caution">
    <text evidence="3">The sequence shown here is derived from an EMBL/GenBank/DDBJ whole genome shotgun (WGS) entry which is preliminary data.</text>
</comment>
<name>A0A1B9NVW5_ALILO</name>
<dbReference type="PANTHER" id="PTHR10953">
    <property type="entry name" value="UBIQUITIN-ACTIVATING ENZYME E1"/>
    <property type="match status" value="1"/>
</dbReference>
<proteinExistence type="inferred from homology"/>
<sequence>MSNLLMEGLNDQDFLRYSRQIMLPDIGERGQLSLRNSTVLMVGCGGLGSSVGMYLTAAGVGTLIIADGDDVELSNLQRQVVYREQSIKQNKALAMAQELQSINKTITIEVITKHLTEPALSRFITQVDVVLDCTDNLITRHNINAACVQHQVPLISGAAIGWQGQLMLFSNKSDELGNTLSSCYHCLFPFIESQQTKNCQSFGIVGPVVGMIGNLQALETIKYLTQPEWVKWSSLHQFDGKSLSWSTMDIPKDHCCPVCQSPSDLQGVSRETHHKERESVSE</sequence>
<dbReference type="InterPro" id="IPR045886">
    <property type="entry name" value="ThiF/MoeB/HesA"/>
</dbReference>
<gene>
    <name evidence="3" type="ORF">A6E04_02395</name>
</gene>
<dbReference type="Gene3D" id="3.40.50.720">
    <property type="entry name" value="NAD(P)-binding Rossmann-like Domain"/>
    <property type="match status" value="1"/>
</dbReference>
<dbReference type="PANTHER" id="PTHR10953:SF240">
    <property type="entry name" value="SULFUR CARRIER PROTEIN THIS ADENYLYLTRANSFERASE"/>
    <property type="match status" value="1"/>
</dbReference>
<evidence type="ECO:0000259" key="2">
    <source>
        <dbReference type="Pfam" id="PF00899"/>
    </source>
</evidence>
<keyword evidence="3" id="KW-0548">Nucleotidyltransferase</keyword>
<comment type="similarity">
    <text evidence="1">Belongs to the HesA/MoeB/ThiF family.</text>
</comment>
<dbReference type="Proteomes" id="UP000093523">
    <property type="component" value="Unassembled WGS sequence"/>
</dbReference>
<dbReference type="Pfam" id="PF00899">
    <property type="entry name" value="ThiF"/>
    <property type="match status" value="1"/>
</dbReference>
<reference evidence="3 4" key="1">
    <citation type="submission" date="2016-06" db="EMBL/GenBank/DDBJ databases">
        <authorList>
            <person name="Kjaerup R.B."/>
            <person name="Dalgaard T.S."/>
            <person name="Juul-Madsen H.R."/>
        </authorList>
    </citation>
    <scope>NUCLEOTIDE SEQUENCE [LARGE SCALE GENOMIC DNA]</scope>
    <source>
        <strain evidence="3 4">1S159</strain>
    </source>
</reference>
<dbReference type="GO" id="GO:0004792">
    <property type="term" value="F:thiosulfate-cyanide sulfurtransferase activity"/>
    <property type="evidence" value="ECO:0007669"/>
    <property type="project" value="TreeGrafter"/>
</dbReference>
<dbReference type="GO" id="GO:0008641">
    <property type="term" value="F:ubiquitin-like modifier activating enzyme activity"/>
    <property type="evidence" value="ECO:0007669"/>
    <property type="project" value="InterPro"/>
</dbReference>
<dbReference type="OrthoDB" id="9804286at2"/>
<dbReference type="RefSeq" id="WP_065611923.1">
    <property type="nucleotide sequence ID" value="NZ_CAWMPN010000024.1"/>
</dbReference>
<protein>
    <submittedName>
        <fullName evidence="3">Molybdopterin-synthase adenylyltransferase MoeB</fullName>
    </submittedName>
</protein>